<dbReference type="AlphaFoldDB" id="A0A3M6UTL7"/>
<dbReference type="EMBL" id="RCHS01000766">
    <property type="protein sequence ID" value="RMX56914.1"/>
    <property type="molecule type" value="Genomic_DNA"/>
</dbReference>
<protein>
    <recommendedName>
        <fullName evidence="3">Reverse transcriptase domain-containing protein</fullName>
    </recommendedName>
</protein>
<evidence type="ECO:0000313" key="1">
    <source>
        <dbReference type="EMBL" id="RMX56914.1"/>
    </source>
</evidence>
<feature type="non-terminal residue" evidence="1">
    <location>
        <position position="1"/>
    </location>
</feature>
<organism evidence="1 2">
    <name type="scientific">Pocillopora damicornis</name>
    <name type="common">Cauliflower coral</name>
    <name type="synonym">Millepora damicornis</name>
    <dbReference type="NCBI Taxonomy" id="46731"/>
    <lineage>
        <taxon>Eukaryota</taxon>
        <taxon>Metazoa</taxon>
        <taxon>Cnidaria</taxon>
        <taxon>Anthozoa</taxon>
        <taxon>Hexacorallia</taxon>
        <taxon>Scleractinia</taxon>
        <taxon>Astrocoeniina</taxon>
        <taxon>Pocilloporidae</taxon>
        <taxon>Pocillopora</taxon>
    </lineage>
</organism>
<dbReference type="Proteomes" id="UP000275408">
    <property type="component" value="Unassembled WGS sequence"/>
</dbReference>
<evidence type="ECO:0008006" key="3">
    <source>
        <dbReference type="Google" id="ProtNLM"/>
    </source>
</evidence>
<accession>A0A3M6UTL7</accession>
<evidence type="ECO:0000313" key="2">
    <source>
        <dbReference type="Proteomes" id="UP000275408"/>
    </source>
</evidence>
<name>A0A3M6UTL7_POCDA</name>
<gene>
    <name evidence="1" type="ORF">pdam_00024215</name>
</gene>
<reference evidence="1 2" key="1">
    <citation type="journal article" date="2018" name="Sci. Rep.">
        <title>Comparative analysis of the Pocillopora damicornis genome highlights role of immune system in coral evolution.</title>
        <authorList>
            <person name="Cunning R."/>
            <person name="Bay R.A."/>
            <person name="Gillette P."/>
            <person name="Baker A.C."/>
            <person name="Traylor-Knowles N."/>
        </authorList>
    </citation>
    <scope>NUCLEOTIDE SEQUENCE [LARGE SCALE GENOMIC DNA]</scope>
    <source>
        <strain evidence="1">RSMAS</strain>
        <tissue evidence="1">Whole animal</tissue>
    </source>
</reference>
<sequence>VPEGSLWVSRYLDKIIVMDRTMEEHLEQLVAVLKRKGLHQSLDHQPLKYIMDVERWRQLSQQQQYNAHNFFQVLTHTTLSSEVQNSMSIVMLSLILLKREYLMRPYLSQDKS</sequence>
<proteinExistence type="predicted"/>
<comment type="caution">
    <text evidence="1">The sequence shown here is derived from an EMBL/GenBank/DDBJ whole genome shotgun (WGS) entry which is preliminary data.</text>
</comment>
<keyword evidence="2" id="KW-1185">Reference proteome</keyword>